<organism evidence="8 9">
    <name type="scientific">Phaeovibrio sulfidiphilus</name>
    <dbReference type="NCBI Taxonomy" id="1220600"/>
    <lineage>
        <taxon>Bacteria</taxon>
        <taxon>Pseudomonadati</taxon>
        <taxon>Pseudomonadota</taxon>
        <taxon>Alphaproteobacteria</taxon>
        <taxon>Rhodospirillales</taxon>
        <taxon>Rhodospirillaceae</taxon>
        <taxon>Phaeovibrio</taxon>
    </lineage>
</organism>
<dbReference type="Gene3D" id="1.10.1740.10">
    <property type="match status" value="1"/>
</dbReference>
<evidence type="ECO:0000256" key="4">
    <source>
        <dbReference type="ARBA" id="ARBA00023125"/>
    </source>
</evidence>
<keyword evidence="3" id="KW-0731">Sigma factor</keyword>
<comment type="caution">
    <text evidence="8">The sequence shown here is derived from an EMBL/GenBank/DDBJ whole genome shotgun (WGS) entry which is preliminary data.</text>
</comment>
<dbReference type="InterPro" id="IPR013249">
    <property type="entry name" value="RNA_pol_sigma70_r4_t2"/>
</dbReference>
<dbReference type="InterPro" id="IPR014284">
    <property type="entry name" value="RNA_pol_sigma-70_dom"/>
</dbReference>
<evidence type="ECO:0000256" key="1">
    <source>
        <dbReference type="ARBA" id="ARBA00010641"/>
    </source>
</evidence>
<dbReference type="PANTHER" id="PTHR43133:SF8">
    <property type="entry name" value="RNA POLYMERASE SIGMA FACTOR HI_1459-RELATED"/>
    <property type="match status" value="1"/>
</dbReference>
<reference evidence="8" key="1">
    <citation type="submission" date="2020-10" db="EMBL/GenBank/DDBJ databases">
        <title>Genome sequence of the unusual species of purple photosynthetic bacteria, Phaeovibrio sulfidiphilus DSM 23193, type strain.</title>
        <authorList>
            <person name="Kyndt J.A."/>
            <person name="Meyer T.E."/>
        </authorList>
    </citation>
    <scope>NUCLEOTIDE SEQUENCE</scope>
    <source>
        <strain evidence="8">DSM 23193</strain>
    </source>
</reference>
<sequence length="190" mass="21637">MTNPGDTGKKGLEATLGAVQSRLRAFIGSRVRIREDAEDIFQTVICQFLRVSTALDPVENVTAWLFRSARNAITDQARKKREILFSALFDDDGDSPEYDALCDALLADPVTPEDEHLRLIIQQEIEAALQDLPDDQRDIYLKTELEGLSYRDIAHDTGENINTLLARKHRAVRHLRERLRDLYEDIVFGD</sequence>
<dbReference type="InterPro" id="IPR013325">
    <property type="entry name" value="RNA_pol_sigma_r2"/>
</dbReference>
<evidence type="ECO:0000256" key="5">
    <source>
        <dbReference type="ARBA" id="ARBA00023163"/>
    </source>
</evidence>
<evidence type="ECO:0000256" key="2">
    <source>
        <dbReference type="ARBA" id="ARBA00023015"/>
    </source>
</evidence>
<evidence type="ECO:0000313" key="9">
    <source>
        <dbReference type="Proteomes" id="UP000631034"/>
    </source>
</evidence>
<evidence type="ECO:0000313" key="8">
    <source>
        <dbReference type="EMBL" id="MBE1237908.1"/>
    </source>
</evidence>
<accession>A0A8J7CDM7</accession>
<keyword evidence="4" id="KW-0238">DNA-binding</keyword>
<evidence type="ECO:0000259" key="6">
    <source>
        <dbReference type="Pfam" id="PF04542"/>
    </source>
</evidence>
<dbReference type="RefSeq" id="WP_192534917.1">
    <property type="nucleotide sequence ID" value="NZ_JACZHT010000008.1"/>
</dbReference>
<dbReference type="PANTHER" id="PTHR43133">
    <property type="entry name" value="RNA POLYMERASE ECF-TYPE SIGMA FACTO"/>
    <property type="match status" value="1"/>
</dbReference>
<name>A0A8J7CDM7_9PROT</name>
<evidence type="ECO:0000259" key="7">
    <source>
        <dbReference type="Pfam" id="PF08281"/>
    </source>
</evidence>
<dbReference type="GO" id="GO:0003677">
    <property type="term" value="F:DNA binding"/>
    <property type="evidence" value="ECO:0007669"/>
    <property type="project" value="UniProtKB-KW"/>
</dbReference>
<feature type="domain" description="RNA polymerase sigma-70 region 2" evidence="6">
    <location>
        <begin position="19"/>
        <end position="81"/>
    </location>
</feature>
<keyword evidence="5" id="KW-0804">Transcription</keyword>
<dbReference type="Proteomes" id="UP000631034">
    <property type="component" value="Unassembled WGS sequence"/>
</dbReference>
<dbReference type="GO" id="GO:0016987">
    <property type="term" value="F:sigma factor activity"/>
    <property type="evidence" value="ECO:0007669"/>
    <property type="project" value="UniProtKB-KW"/>
</dbReference>
<gene>
    <name evidence="8" type="ORF">IHV25_09660</name>
</gene>
<dbReference type="GO" id="GO:0006352">
    <property type="term" value="P:DNA-templated transcription initiation"/>
    <property type="evidence" value="ECO:0007669"/>
    <property type="project" value="InterPro"/>
</dbReference>
<evidence type="ECO:0000256" key="3">
    <source>
        <dbReference type="ARBA" id="ARBA00023082"/>
    </source>
</evidence>
<dbReference type="NCBIfam" id="TIGR02937">
    <property type="entry name" value="sigma70-ECF"/>
    <property type="match status" value="1"/>
</dbReference>
<dbReference type="InterPro" id="IPR039425">
    <property type="entry name" value="RNA_pol_sigma-70-like"/>
</dbReference>
<proteinExistence type="inferred from homology"/>
<dbReference type="InterPro" id="IPR036388">
    <property type="entry name" value="WH-like_DNA-bd_sf"/>
</dbReference>
<keyword evidence="2" id="KW-0805">Transcription regulation</keyword>
<dbReference type="InterPro" id="IPR013324">
    <property type="entry name" value="RNA_pol_sigma_r3/r4-like"/>
</dbReference>
<dbReference type="SUPFAM" id="SSF88659">
    <property type="entry name" value="Sigma3 and sigma4 domains of RNA polymerase sigma factors"/>
    <property type="match status" value="1"/>
</dbReference>
<comment type="similarity">
    <text evidence="1">Belongs to the sigma-70 factor family. ECF subfamily.</text>
</comment>
<keyword evidence="9" id="KW-1185">Reference proteome</keyword>
<dbReference type="Gene3D" id="1.10.10.10">
    <property type="entry name" value="Winged helix-like DNA-binding domain superfamily/Winged helix DNA-binding domain"/>
    <property type="match status" value="1"/>
</dbReference>
<dbReference type="AlphaFoldDB" id="A0A8J7CDM7"/>
<dbReference type="Pfam" id="PF08281">
    <property type="entry name" value="Sigma70_r4_2"/>
    <property type="match status" value="1"/>
</dbReference>
<dbReference type="SUPFAM" id="SSF88946">
    <property type="entry name" value="Sigma2 domain of RNA polymerase sigma factors"/>
    <property type="match status" value="1"/>
</dbReference>
<dbReference type="InterPro" id="IPR007627">
    <property type="entry name" value="RNA_pol_sigma70_r2"/>
</dbReference>
<protein>
    <submittedName>
        <fullName evidence="8">Sigma-70 family RNA polymerase sigma factor</fullName>
    </submittedName>
</protein>
<dbReference type="CDD" id="cd06171">
    <property type="entry name" value="Sigma70_r4"/>
    <property type="match status" value="1"/>
</dbReference>
<dbReference type="Pfam" id="PF04542">
    <property type="entry name" value="Sigma70_r2"/>
    <property type="match status" value="1"/>
</dbReference>
<dbReference type="EMBL" id="JACZHT010000008">
    <property type="protein sequence ID" value="MBE1237908.1"/>
    <property type="molecule type" value="Genomic_DNA"/>
</dbReference>
<feature type="domain" description="RNA polymerase sigma factor 70 region 4 type 2" evidence="7">
    <location>
        <begin position="123"/>
        <end position="175"/>
    </location>
</feature>